<organism evidence="1 2">
    <name type="scientific">Bagarius yarrelli</name>
    <name type="common">Goonch</name>
    <name type="synonym">Bagrus yarrelli</name>
    <dbReference type="NCBI Taxonomy" id="175774"/>
    <lineage>
        <taxon>Eukaryota</taxon>
        <taxon>Metazoa</taxon>
        <taxon>Chordata</taxon>
        <taxon>Craniata</taxon>
        <taxon>Vertebrata</taxon>
        <taxon>Euteleostomi</taxon>
        <taxon>Actinopterygii</taxon>
        <taxon>Neopterygii</taxon>
        <taxon>Teleostei</taxon>
        <taxon>Ostariophysi</taxon>
        <taxon>Siluriformes</taxon>
        <taxon>Sisoridae</taxon>
        <taxon>Sisorinae</taxon>
        <taxon>Bagarius</taxon>
    </lineage>
</organism>
<reference evidence="1 2" key="1">
    <citation type="journal article" date="2019" name="Genome Biol. Evol.">
        <title>Whole-Genome Sequencing of the Giant Devil Catfish, Bagarius yarrelli.</title>
        <authorList>
            <person name="Jiang W."/>
            <person name="Lv Y."/>
            <person name="Cheng L."/>
            <person name="Yang K."/>
            <person name="Chao B."/>
            <person name="Wang X."/>
            <person name="Li Y."/>
            <person name="Pan X."/>
            <person name="You X."/>
            <person name="Zhang Y."/>
            <person name="Yang J."/>
            <person name="Li J."/>
            <person name="Zhang X."/>
            <person name="Liu S."/>
            <person name="Sun C."/>
            <person name="Yang J."/>
            <person name="Shi Q."/>
        </authorList>
    </citation>
    <scope>NUCLEOTIDE SEQUENCE [LARGE SCALE GENOMIC DNA]</scope>
    <source>
        <strain evidence="1">JWS20170419001</strain>
        <tissue evidence="1">Muscle</tissue>
    </source>
</reference>
<dbReference type="EMBL" id="VCAZ01000067">
    <property type="protein sequence ID" value="TSO47139.1"/>
    <property type="molecule type" value="Genomic_DNA"/>
</dbReference>
<evidence type="ECO:0000313" key="2">
    <source>
        <dbReference type="Proteomes" id="UP000319801"/>
    </source>
</evidence>
<keyword evidence="2" id="KW-1185">Reference proteome</keyword>
<name>A0A556UEV6_BAGYA</name>
<gene>
    <name evidence="1" type="ORF">Baya_10101</name>
</gene>
<accession>A0A556UEV6</accession>
<dbReference type="OrthoDB" id="10418329at2759"/>
<dbReference type="Proteomes" id="UP000319801">
    <property type="component" value="Unassembled WGS sequence"/>
</dbReference>
<dbReference type="AlphaFoldDB" id="A0A556UEV6"/>
<protein>
    <submittedName>
        <fullName evidence="1">Uncharacterized protein</fullName>
    </submittedName>
</protein>
<comment type="caution">
    <text evidence="1">The sequence shown here is derived from an EMBL/GenBank/DDBJ whole genome shotgun (WGS) entry which is preliminary data.</text>
</comment>
<proteinExistence type="predicted"/>
<sequence length="171" mass="19142">MLNGEKSHQNVWREYDPLQLVVVLSQVRGQSESGELSEVSKDTVGVVEGEWRKEGNTHQALITTLDKRPKEFTTLQSVPDTPTASEAEICKYATNQTIWNSKCHKEVMTRSLANGGFRASAEQVRMTGTAGLRAESGPLADDLCLQASHYTDSNEWRELFMNINDYLHPNS</sequence>
<evidence type="ECO:0000313" key="1">
    <source>
        <dbReference type="EMBL" id="TSO47139.1"/>
    </source>
</evidence>